<organism evidence="1 2">
    <name type="scientific">Lentisphaera araneosa HTCC2155</name>
    <dbReference type="NCBI Taxonomy" id="313628"/>
    <lineage>
        <taxon>Bacteria</taxon>
        <taxon>Pseudomonadati</taxon>
        <taxon>Lentisphaerota</taxon>
        <taxon>Lentisphaeria</taxon>
        <taxon>Lentisphaerales</taxon>
        <taxon>Lentisphaeraceae</taxon>
        <taxon>Lentisphaera</taxon>
    </lineage>
</organism>
<dbReference type="RefSeq" id="WP_007279362.1">
    <property type="nucleotide sequence ID" value="NZ_ABCK01000013.1"/>
</dbReference>
<dbReference type="AlphaFoldDB" id="A6DNC3"/>
<keyword evidence="2" id="KW-1185">Reference proteome</keyword>
<dbReference type="OrthoDB" id="5738929at2"/>
<dbReference type="STRING" id="313628.LNTAR_06484"/>
<proteinExistence type="predicted"/>
<gene>
    <name evidence="1" type="ORF">LNTAR_06484</name>
</gene>
<sequence>MYLKRAKQIQSQLSSLPKGSRKEVNKYAILNDVGVSLFIKATTLEKVGDKAGAKKVYATLFNDVKYAQCWDNKGWFWQPAKVAEKKLAGL</sequence>
<protein>
    <submittedName>
        <fullName evidence="1">Uncharacterized protein</fullName>
    </submittedName>
</protein>
<comment type="caution">
    <text evidence="1">The sequence shown here is derived from an EMBL/GenBank/DDBJ whole genome shotgun (WGS) entry which is preliminary data.</text>
</comment>
<dbReference type="EMBL" id="ABCK01000013">
    <property type="protein sequence ID" value="EDM26871.1"/>
    <property type="molecule type" value="Genomic_DNA"/>
</dbReference>
<name>A6DNC3_9BACT</name>
<dbReference type="eggNOG" id="ENOG502ZE59">
    <property type="taxonomic scope" value="Bacteria"/>
</dbReference>
<evidence type="ECO:0000313" key="1">
    <source>
        <dbReference type="EMBL" id="EDM26871.1"/>
    </source>
</evidence>
<accession>A6DNC3</accession>
<dbReference type="Proteomes" id="UP000004947">
    <property type="component" value="Unassembled WGS sequence"/>
</dbReference>
<evidence type="ECO:0000313" key="2">
    <source>
        <dbReference type="Proteomes" id="UP000004947"/>
    </source>
</evidence>
<reference evidence="1 2" key="1">
    <citation type="journal article" date="2010" name="J. Bacteriol.">
        <title>Genome sequence of Lentisphaera araneosa HTCC2155T, the type species of the order Lentisphaerales in the phylum Lentisphaerae.</title>
        <authorList>
            <person name="Thrash J.C."/>
            <person name="Cho J.C."/>
            <person name="Vergin K.L."/>
            <person name="Morris R.M."/>
            <person name="Giovannoni S.J."/>
        </authorList>
    </citation>
    <scope>NUCLEOTIDE SEQUENCE [LARGE SCALE GENOMIC DNA]</scope>
    <source>
        <strain evidence="1 2">HTCC2155</strain>
    </source>
</reference>